<evidence type="ECO:0008006" key="4">
    <source>
        <dbReference type="Google" id="ProtNLM"/>
    </source>
</evidence>
<reference evidence="2 3" key="1">
    <citation type="submission" date="2019-06" db="EMBL/GenBank/DDBJ databases">
        <authorList>
            <person name="Li J."/>
        </authorList>
    </citation>
    <scope>NUCLEOTIDE SEQUENCE [LARGE SCALE GENOMIC DNA]</scope>
    <source>
        <strain evidence="2 3">LMG 28165</strain>
    </source>
</reference>
<sequence>MIKKIAATLGAVATLATIAAAPADALPAKNFGTANPTTIGERCANPGDTGQTIKIVRTYFDSSAGSWTVSNYNDTPLPITRSVTETKTKTWNVSAGVDFPILELIHISISTSYTDSQTYEVGEKIGPYDLAPGKTGVLRAGWVVSDFEGQKTVCNNDHTWQGTGQTFTATLPAERHVEISTRDNIKWS</sequence>
<dbReference type="AlphaFoldDB" id="A0A5C4U2S0"/>
<protein>
    <recommendedName>
        <fullName evidence="4">Secreted protein</fullName>
    </recommendedName>
</protein>
<evidence type="ECO:0000313" key="2">
    <source>
        <dbReference type="EMBL" id="TNL96793.1"/>
    </source>
</evidence>
<dbReference type="Proteomes" id="UP000312032">
    <property type="component" value="Unassembled WGS sequence"/>
</dbReference>
<dbReference type="EMBL" id="VDHJ01000009">
    <property type="protein sequence ID" value="TNL96793.1"/>
    <property type="molecule type" value="Genomic_DNA"/>
</dbReference>
<dbReference type="OrthoDB" id="3711169at2"/>
<comment type="caution">
    <text evidence="2">The sequence shown here is derived from an EMBL/GenBank/DDBJ whole genome shotgun (WGS) entry which is preliminary data.</text>
</comment>
<evidence type="ECO:0000313" key="3">
    <source>
        <dbReference type="Proteomes" id="UP000312032"/>
    </source>
</evidence>
<proteinExistence type="predicted"/>
<accession>A0A5C4U2S0</accession>
<keyword evidence="3" id="KW-1185">Reference proteome</keyword>
<gene>
    <name evidence="2" type="ORF">FHE74_07165</name>
</gene>
<dbReference type="RefSeq" id="WP_139465822.1">
    <property type="nucleotide sequence ID" value="NZ_VDHJ01000009.1"/>
</dbReference>
<keyword evidence="1" id="KW-0732">Signal</keyword>
<organism evidence="2 3">
    <name type="scientific">Corynebacterium tapiri</name>
    <dbReference type="NCBI Taxonomy" id="1448266"/>
    <lineage>
        <taxon>Bacteria</taxon>
        <taxon>Bacillati</taxon>
        <taxon>Actinomycetota</taxon>
        <taxon>Actinomycetes</taxon>
        <taxon>Mycobacteriales</taxon>
        <taxon>Corynebacteriaceae</taxon>
        <taxon>Corynebacterium</taxon>
    </lineage>
</organism>
<feature type="chain" id="PRO_5023119485" description="Secreted protein" evidence="1">
    <location>
        <begin position="26"/>
        <end position="188"/>
    </location>
</feature>
<evidence type="ECO:0000256" key="1">
    <source>
        <dbReference type="SAM" id="SignalP"/>
    </source>
</evidence>
<name>A0A5C4U2S0_9CORY</name>
<feature type="signal peptide" evidence="1">
    <location>
        <begin position="1"/>
        <end position="25"/>
    </location>
</feature>